<dbReference type="AlphaFoldDB" id="A0AAV7HKN2"/>
<name>A0AAV7HKN2_DENCH</name>
<organism evidence="1 2">
    <name type="scientific">Dendrobium chrysotoxum</name>
    <name type="common">Orchid</name>
    <dbReference type="NCBI Taxonomy" id="161865"/>
    <lineage>
        <taxon>Eukaryota</taxon>
        <taxon>Viridiplantae</taxon>
        <taxon>Streptophyta</taxon>
        <taxon>Embryophyta</taxon>
        <taxon>Tracheophyta</taxon>
        <taxon>Spermatophyta</taxon>
        <taxon>Magnoliopsida</taxon>
        <taxon>Liliopsida</taxon>
        <taxon>Asparagales</taxon>
        <taxon>Orchidaceae</taxon>
        <taxon>Epidendroideae</taxon>
        <taxon>Malaxideae</taxon>
        <taxon>Dendrobiinae</taxon>
        <taxon>Dendrobium</taxon>
    </lineage>
</organism>
<gene>
    <name evidence="1" type="ORF">IEQ34_003051</name>
</gene>
<dbReference type="EMBL" id="JAGFBR010000004">
    <property type="protein sequence ID" value="KAH0468018.1"/>
    <property type="molecule type" value="Genomic_DNA"/>
</dbReference>
<keyword evidence="2" id="KW-1185">Reference proteome</keyword>
<dbReference type="Proteomes" id="UP000775213">
    <property type="component" value="Unassembled WGS sequence"/>
</dbReference>
<protein>
    <submittedName>
        <fullName evidence="1">Uncharacterized protein</fullName>
    </submittedName>
</protein>
<evidence type="ECO:0000313" key="2">
    <source>
        <dbReference type="Proteomes" id="UP000775213"/>
    </source>
</evidence>
<evidence type="ECO:0000313" key="1">
    <source>
        <dbReference type="EMBL" id="KAH0468018.1"/>
    </source>
</evidence>
<sequence>MKTHRAVFPAISHLFEETKNAFDEDIRRWPIRQITEAPTQKNSVCKYMEAIIQRILVVWSDVEDWVENMPKFRAEFAFALFCTTIK</sequence>
<reference evidence="1 2" key="1">
    <citation type="journal article" date="2021" name="Hortic Res">
        <title>Chromosome-scale assembly of the Dendrobium chrysotoxum genome enhances the understanding of orchid evolution.</title>
        <authorList>
            <person name="Zhang Y."/>
            <person name="Zhang G.Q."/>
            <person name="Zhang D."/>
            <person name="Liu X.D."/>
            <person name="Xu X.Y."/>
            <person name="Sun W.H."/>
            <person name="Yu X."/>
            <person name="Zhu X."/>
            <person name="Wang Z.W."/>
            <person name="Zhao X."/>
            <person name="Zhong W.Y."/>
            <person name="Chen H."/>
            <person name="Yin W.L."/>
            <person name="Huang T."/>
            <person name="Niu S.C."/>
            <person name="Liu Z.J."/>
        </authorList>
    </citation>
    <scope>NUCLEOTIDE SEQUENCE [LARGE SCALE GENOMIC DNA]</scope>
    <source>
        <strain evidence="1">Lindl</strain>
    </source>
</reference>
<accession>A0AAV7HKN2</accession>
<proteinExistence type="predicted"/>
<comment type="caution">
    <text evidence="1">The sequence shown here is derived from an EMBL/GenBank/DDBJ whole genome shotgun (WGS) entry which is preliminary data.</text>
</comment>